<reference evidence="2" key="1">
    <citation type="journal article" date="2019" name="Int. J. Syst. Evol. Microbiol.">
        <title>The Global Catalogue of Microorganisms (GCM) 10K type strain sequencing project: providing services to taxonomists for standard genome sequencing and annotation.</title>
        <authorList>
            <consortium name="The Broad Institute Genomics Platform"/>
            <consortium name="The Broad Institute Genome Sequencing Center for Infectious Disease"/>
            <person name="Wu L."/>
            <person name="Ma J."/>
        </authorList>
    </citation>
    <scope>NUCLEOTIDE SEQUENCE [LARGE SCALE GENOMIC DNA]</scope>
    <source>
        <strain evidence="2">CCUG 39402</strain>
    </source>
</reference>
<protein>
    <submittedName>
        <fullName evidence="1">Uncharacterized protein</fullName>
    </submittedName>
</protein>
<dbReference type="Proteomes" id="UP001596270">
    <property type="component" value="Unassembled WGS sequence"/>
</dbReference>
<organism evidence="1 2">
    <name type="scientific">Polaromonas aquatica</name>
    <dbReference type="NCBI Taxonomy" id="332657"/>
    <lineage>
        <taxon>Bacteria</taxon>
        <taxon>Pseudomonadati</taxon>
        <taxon>Pseudomonadota</taxon>
        <taxon>Betaproteobacteria</taxon>
        <taxon>Burkholderiales</taxon>
        <taxon>Comamonadaceae</taxon>
        <taxon>Polaromonas</taxon>
    </lineage>
</organism>
<dbReference type="EMBL" id="JBHSRS010000084">
    <property type="protein sequence ID" value="MFC6284940.1"/>
    <property type="molecule type" value="Genomic_DNA"/>
</dbReference>
<evidence type="ECO:0000313" key="1">
    <source>
        <dbReference type="EMBL" id="MFC6284940.1"/>
    </source>
</evidence>
<gene>
    <name evidence="1" type="ORF">ACFQND_27250</name>
</gene>
<proteinExistence type="predicted"/>
<dbReference type="RefSeq" id="WP_371439391.1">
    <property type="nucleotide sequence ID" value="NZ_JBHSRS010000084.1"/>
</dbReference>
<keyword evidence="2" id="KW-1185">Reference proteome</keyword>
<name>A0ABW1U5Y9_9BURK</name>
<evidence type="ECO:0000313" key="2">
    <source>
        <dbReference type="Proteomes" id="UP001596270"/>
    </source>
</evidence>
<accession>A0ABW1U5Y9</accession>
<comment type="caution">
    <text evidence="1">The sequence shown here is derived from an EMBL/GenBank/DDBJ whole genome shotgun (WGS) entry which is preliminary data.</text>
</comment>
<sequence>MLTDLSAIIKSIRAFILGEKDPSGLLADEIYSLREIAERFNFLLDPSGAAFKPPLGLTIQEFHDELVLLHSAVQATPSASKFDKTSIEVFFGHLVLARAILIKCGMQVAIHTGVLVERISVPTSWDSHELNLAAPDWSQGVISPAAAGISSVSREPRNTEAHRVKARSYAPIDYPKFASYVVSDERTRDECHQEYVTENIGLKTYGRSSFIAKLSAWMRDNTVGDPKGQSP</sequence>